<dbReference type="AlphaFoldDB" id="A0A370DGR4"/>
<name>A0A370DGR4_9GAMM</name>
<evidence type="ECO:0000313" key="3">
    <source>
        <dbReference type="Proteomes" id="UP000254266"/>
    </source>
</evidence>
<evidence type="ECO:0000259" key="1">
    <source>
        <dbReference type="Pfam" id="PF20148"/>
    </source>
</evidence>
<protein>
    <recommendedName>
        <fullName evidence="1">DUF6531 domain-containing protein</fullName>
    </recommendedName>
</protein>
<gene>
    <name evidence="2" type="ORF">DIZ80_08080</name>
</gene>
<dbReference type="Pfam" id="PF20148">
    <property type="entry name" value="DUF6531"/>
    <property type="match status" value="1"/>
</dbReference>
<sequence length="485" mass="56619">MTQNSIRSLILIGISLLTLITASFTVSADVDRRTGVFTLENSDFYGMERVYSSDNADSGLFGFGWVSVYDSRIDISDEYLNVFSATSRTFHNFMRNEDGEWEGKTGEIVETDNRYIWSYENKIFVFNNQGLVAEYISDDNRYLLEYDKNGFLTRFVSNEEDDYQVITDDSGRVQRFVNRDASDADDIDYTYNNGLLKSVTNGFSGVHYRYVDDGFLSRIEYSDDETMEISYQEFDGLLRVEKYIQGDSKESYKYEMISESEGVKSFSVDYTLSEGEDTLHYRVEYEDIYIDDEYAYTRHLKKYKQGELISEYRHMSRCSPISIMRYGRTTKFAYDEYDRIVYKESENSILEYIYNDINKLAYFQSTSKHGQESKKWIHFSYNENEDLVEAENSDGLHLLLQYDDRHHIVNMRTSETTIFFTYNDFHKPVRIEVEGKGALIVVYDQNGEIESVDTEGKGHSLALTITRTFQQMLSMLKPANIELSL</sequence>
<dbReference type="InterPro" id="IPR045351">
    <property type="entry name" value="DUF6531"/>
</dbReference>
<organism evidence="2 3">
    <name type="scientific">endosymbiont of Galathealinum brachiosum</name>
    <dbReference type="NCBI Taxonomy" id="2200906"/>
    <lineage>
        <taxon>Bacteria</taxon>
        <taxon>Pseudomonadati</taxon>
        <taxon>Pseudomonadota</taxon>
        <taxon>Gammaproteobacteria</taxon>
        <taxon>sulfur-oxidizing symbionts</taxon>
    </lineage>
</organism>
<dbReference type="EMBL" id="QFXC01000008">
    <property type="protein sequence ID" value="RDH84082.1"/>
    <property type="molecule type" value="Genomic_DNA"/>
</dbReference>
<keyword evidence="3" id="KW-1185">Reference proteome</keyword>
<proteinExistence type="predicted"/>
<reference evidence="2 3" key="1">
    <citation type="journal article" date="2018" name="ISME J.">
        <title>Endosymbiont genomes yield clues of tubeworm success.</title>
        <authorList>
            <person name="Li Y."/>
            <person name="Liles M.R."/>
            <person name="Halanych K.M."/>
        </authorList>
    </citation>
    <scope>NUCLEOTIDE SEQUENCE [LARGE SCALE GENOMIC DNA]</scope>
    <source>
        <strain evidence="2">A1464</strain>
    </source>
</reference>
<dbReference type="Proteomes" id="UP000254266">
    <property type="component" value="Unassembled WGS sequence"/>
</dbReference>
<comment type="caution">
    <text evidence="2">The sequence shown here is derived from an EMBL/GenBank/DDBJ whole genome shotgun (WGS) entry which is preliminary data.</text>
</comment>
<feature type="domain" description="DUF6531" evidence="1">
    <location>
        <begin position="34"/>
        <end position="88"/>
    </location>
</feature>
<evidence type="ECO:0000313" key="2">
    <source>
        <dbReference type="EMBL" id="RDH84082.1"/>
    </source>
</evidence>
<accession>A0A370DGR4</accession>